<keyword evidence="8 17" id="KW-0732">Signal</keyword>
<feature type="active site" description="Nucleophile" evidence="15">
    <location>
        <position position="226"/>
    </location>
</feature>
<evidence type="ECO:0000313" key="18">
    <source>
        <dbReference type="EMBL" id="MVW63032.1"/>
    </source>
</evidence>
<comment type="subunit">
    <text evidence="4 17">Homodimer; dimerization is reversible, and the dimeric form is the active one.</text>
</comment>
<protein>
    <recommendedName>
        <fullName evidence="17">Phospholipase A1</fullName>
        <ecNumber evidence="17">3.1.1.32</ecNumber>
        <ecNumber evidence="17">3.1.1.4</ecNumber>
    </recommendedName>
    <alternativeName>
        <fullName evidence="17">Phosphatidylcholine 1-acylhydrolase</fullName>
    </alternativeName>
</protein>
<keyword evidence="9 17" id="KW-0378">Hydrolase</keyword>
<comment type="catalytic activity">
    <reaction evidence="1 17">
        <text>a 1,2-diacyl-sn-glycero-3-phosphocholine + H2O = a 2-acyl-sn-glycero-3-phosphocholine + a fatty acid + H(+)</text>
        <dbReference type="Rhea" id="RHEA:18689"/>
        <dbReference type="ChEBI" id="CHEBI:15377"/>
        <dbReference type="ChEBI" id="CHEBI:15378"/>
        <dbReference type="ChEBI" id="CHEBI:28868"/>
        <dbReference type="ChEBI" id="CHEBI:57643"/>
        <dbReference type="ChEBI" id="CHEBI:57875"/>
        <dbReference type="EC" id="3.1.1.32"/>
    </reaction>
</comment>
<dbReference type="InterPro" id="IPR036541">
    <property type="entry name" value="PLipase_A1_sf"/>
</dbReference>
<gene>
    <name evidence="18" type="ORF">GPY61_24230</name>
</gene>
<dbReference type="EC" id="3.1.1.4" evidence="17"/>
<feature type="signal peptide" evidence="17">
    <location>
        <begin position="1"/>
        <end position="22"/>
    </location>
</feature>
<evidence type="ECO:0000256" key="3">
    <source>
        <dbReference type="ARBA" id="ARBA00010525"/>
    </source>
</evidence>
<dbReference type="PRINTS" id="PR01486">
    <property type="entry name" value="PHPHLIPASEA1"/>
</dbReference>
<evidence type="ECO:0000256" key="12">
    <source>
        <dbReference type="ARBA" id="ARBA00023098"/>
    </source>
</evidence>
<dbReference type="SUPFAM" id="SSF56931">
    <property type="entry name" value="Outer membrane phospholipase A (OMPLA)"/>
    <property type="match status" value="1"/>
</dbReference>
<reference evidence="18 19" key="1">
    <citation type="submission" date="2019-12" db="EMBL/GenBank/DDBJ databases">
        <authorList>
            <person name="Li C."/>
            <person name="Zhao J."/>
        </authorList>
    </citation>
    <scope>NUCLEOTIDE SEQUENCE [LARGE SCALE GENOMIC DNA]</scope>
    <source>
        <strain evidence="18 19">NEAU-DD11</strain>
    </source>
</reference>
<proteinExistence type="inferred from homology"/>
<feature type="active site" description="Proton acceptor" evidence="15">
    <location>
        <position position="224"/>
    </location>
</feature>
<accession>A0A7X3K9X6</accession>
<keyword evidence="6" id="KW-0812">Transmembrane</keyword>
<evidence type="ECO:0000256" key="2">
    <source>
        <dbReference type="ARBA" id="ARBA00001604"/>
    </source>
</evidence>
<dbReference type="GO" id="GO:0009279">
    <property type="term" value="C:cell outer membrane"/>
    <property type="evidence" value="ECO:0007669"/>
    <property type="project" value="UniProtKB-SubCell"/>
</dbReference>
<keyword evidence="5" id="KW-1134">Transmembrane beta strand</keyword>
<evidence type="ECO:0000256" key="7">
    <source>
        <dbReference type="ARBA" id="ARBA00022723"/>
    </source>
</evidence>
<keyword evidence="19" id="KW-1185">Reference proteome</keyword>
<evidence type="ECO:0000256" key="6">
    <source>
        <dbReference type="ARBA" id="ARBA00022692"/>
    </source>
</evidence>
<dbReference type="GO" id="GO:0046872">
    <property type="term" value="F:metal ion binding"/>
    <property type="evidence" value="ECO:0007669"/>
    <property type="project" value="UniProtKB-KW"/>
</dbReference>
<evidence type="ECO:0000256" key="14">
    <source>
        <dbReference type="ARBA" id="ARBA00023237"/>
    </source>
</evidence>
<comment type="cofactor">
    <cofactor evidence="17">
        <name>Ca(2+)</name>
        <dbReference type="ChEBI" id="CHEBI:29108"/>
    </cofactor>
    <text evidence="17">Binds 1 Ca(2+) ion per monomer. In the dimeric form the Ca(2+) is bound by different amino acids with binding of each Ca(2+) shared with ligands coming from each monomer. The Ca(2+) ion may have a role in catalysis.</text>
</comment>
<evidence type="ECO:0000256" key="8">
    <source>
        <dbReference type="ARBA" id="ARBA00022729"/>
    </source>
</evidence>
<feature type="binding site" description="in dimeric form" evidence="16">
    <location>
        <position position="269"/>
    </location>
    <ligand>
        <name>Ca(2+)</name>
        <dbReference type="ChEBI" id="CHEBI:29108"/>
        <label>1</label>
    </ligand>
</feature>
<comment type="caution">
    <text evidence="18">The sequence shown here is derived from an EMBL/GenBank/DDBJ whole genome shotgun (WGS) entry which is preliminary data.</text>
</comment>
<evidence type="ECO:0000256" key="17">
    <source>
        <dbReference type="RuleBase" id="RU366027"/>
    </source>
</evidence>
<dbReference type="EMBL" id="WSES01000008">
    <property type="protein sequence ID" value="MVW63032.1"/>
    <property type="molecule type" value="Genomic_DNA"/>
</dbReference>
<dbReference type="GO" id="GO:0008970">
    <property type="term" value="F:phospholipase A1 activity"/>
    <property type="evidence" value="ECO:0007669"/>
    <property type="project" value="UniProtKB-EC"/>
</dbReference>
<keyword evidence="11 17" id="KW-0442">Lipid degradation</keyword>
<evidence type="ECO:0000256" key="15">
    <source>
        <dbReference type="PIRSR" id="PIRSR603187-1"/>
    </source>
</evidence>
<comment type="catalytic activity">
    <reaction evidence="2 17">
        <text>a 1,2-diacyl-sn-glycero-3-phosphocholine + H2O = a 1-acyl-sn-glycero-3-phosphocholine + a fatty acid + H(+)</text>
        <dbReference type="Rhea" id="RHEA:15801"/>
        <dbReference type="ChEBI" id="CHEBI:15377"/>
        <dbReference type="ChEBI" id="CHEBI:15378"/>
        <dbReference type="ChEBI" id="CHEBI:28868"/>
        <dbReference type="ChEBI" id="CHEBI:57643"/>
        <dbReference type="ChEBI" id="CHEBI:58168"/>
        <dbReference type="EC" id="3.1.1.4"/>
    </reaction>
</comment>
<comment type="similarity">
    <text evidence="3 17">Belongs to the phospholipase A1 family.</text>
</comment>
<comment type="function">
    <text evidence="17">Hydrolysis of phosphatidylcholine with phospholipase A2 (EC 3.1.1.4) and phospholipase A1 (EC 3.1.1.32) activities.</text>
</comment>
<dbReference type="Proteomes" id="UP000443353">
    <property type="component" value="Unassembled WGS sequence"/>
</dbReference>
<dbReference type="CDD" id="cd00541">
    <property type="entry name" value="OMPLA"/>
    <property type="match status" value="1"/>
</dbReference>
<dbReference type="EC" id="3.1.1.32" evidence="17"/>
<dbReference type="GO" id="GO:0004623">
    <property type="term" value="F:phospholipase A2 activity"/>
    <property type="evidence" value="ECO:0007669"/>
    <property type="project" value="UniProtKB-EC"/>
</dbReference>
<keyword evidence="14 17" id="KW-0998">Cell outer membrane</keyword>
<sequence>MPARNHRLFLLLAFLAIHPAMAQQTDPGLADCARVTDAAHRLACYDRLAGVTPASTPTPPIQNADAVNARVVDAPPVPAAVDASPDMVRQFSLADHWELDQEHKRGVFNFRPHQVNYLMFTRTAHPNNEPYRPFRRIADLTSDLAHSELVFQLGFKMKLVESAFAKPVDLWFGYTQNSFWQAGNHEASSPFRETNYQPELMAVTPLHFSVFGMNARFLNLGLVHQSNGQTSTLSRSWNRAYAQVGLERAGWTVLGRVWKRINEAAANDDNRDIVDYMGRGDVVVTYRRNGNDYSALLRHNFSTERGAVQLSWAFPLAGHIKGYAHLFSGYGQSLIDYNYYQNTVGLGLLGTF</sequence>
<feature type="chain" id="PRO_5031593485" description="Phospholipase A1" evidence="17">
    <location>
        <begin position="23"/>
        <end position="352"/>
    </location>
</feature>
<evidence type="ECO:0000256" key="4">
    <source>
        <dbReference type="ARBA" id="ARBA00011702"/>
    </source>
</evidence>
<keyword evidence="12 17" id="KW-0443">Lipid metabolism</keyword>
<keyword evidence="13" id="KW-0472">Membrane</keyword>
<evidence type="ECO:0000256" key="10">
    <source>
        <dbReference type="ARBA" id="ARBA00022837"/>
    </source>
</evidence>
<dbReference type="PANTHER" id="PTHR40457:SF1">
    <property type="entry name" value="PHOSPHOLIPASE A1"/>
    <property type="match status" value="1"/>
</dbReference>
<evidence type="ECO:0000256" key="1">
    <source>
        <dbReference type="ARBA" id="ARBA00000111"/>
    </source>
</evidence>
<dbReference type="PANTHER" id="PTHR40457">
    <property type="entry name" value="PHOSPHOLIPASE A1"/>
    <property type="match status" value="1"/>
</dbReference>
<dbReference type="Gene3D" id="2.40.230.10">
    <property type="entry name" value="Phospholipase A1"/>
    <property type="match status" value="1"/>
</dbReference>
<keyword evidence="10 16" id="KW-0106">Calcium</keyword>
<evidence type="ECO:0000256" key="11">
    <source>
        <dbReference type="ARBA" id="ARBA00022963"/>
    </source>
</evidence>
<organism evidence="18 19">
    <name type="scientific">Massilia cellulosiltytica</name>
    <dbReference type="NCBI Taxonomy" id="2683234"/>
    <lineage>
        <taxon>Bacteria</taxon>
        <taxon>Pseudomonadati</taxon>
        <taxon>Pseudomonadota</taxon>
        <taxon>Betaproteobacteria</taxon>
        <taxon>Burkholderiales</taxon>
        <taxon>Oxalobacteraceae</taxon>
        <taxon>Telluria group</taxon>
        <taxon>Massilia</taxon>
    </lineage>
</organism>
<feature type="binding site" description="in dimeric form" evidence="16">
    <location>
        <position position="234"/>
    </location>
    <ligand>
        <name>Ca(2+)</name>
        <dbReference type="ChEBI" id="CHEBI:29108"/>
        <label>1</label>
    </ligand>
</feature>
<keyword evidence="7 16" id="KW-0479">Metal-binding</keyword>
<dbReference type="AlphaFoldDB" id="A0A7X3K9X6"/>
<comment type="subcellular location">
    <subcellularLocation>
        <location evidence="17">Cell outer membrane</location>
        <topology evidence="17">Multi-pass membrane protein</topology>
    </subcellularLocation>
    <text evidence="17">One of the very few enzymes located there.</text>
</comment>
<dbReference type="Pfam" id="PF02253">
    <property type="entry name" value="PLA1"/>
    <property type="match status" value="1"/>
</dbReference>
<evidence type="ECO:0000313" key="19">
    <source>
        <dbReference type="Proteomes" id="UP000443353"/>
    </source>
</evidence>
<evidence type="ECO:0000256" key="13">
    <source>
        <dbReference type="ARBA" id="ARBA00023136"/>
    </source>
</evidence>
<feature type="binding site" description="in dimeric form" evidence="16">
    <location>
        <position position="188"/>
    </location>
    <ligand>
        <name>Ca(2+)</name>
        <dbReference type="ChEBI" id="CHEBI:29108"/>
        <label>1</label>
    </ligand>
</feature>
<evidence type="ECO:0000256" key="5">
    <source>
        <dbReference type="ARBA" id="ARBA00022452"/>
    </source>
</evidence>
<dbReference type="GO" id="GO:0016042">
    <property type="term" value="P:lipid catabolic process"/>
    <property type="evidence" value="ECO:0007669"/>
    <property type="project" value="UniProtKB-KW"/>
</dbReference>
<name>A0A7X3K9X6_9BURK</name>
<evidence type="ECO:0000256" key="16">
    <source>
        <dbReference type="PIRSR" id="PIRSR603187-2"/>
    </source>
</evidence>
<dbReference type="InterPro" id="IPR003187">
    <property type="entry name" value="PLipase_A1"/>
</dbReference>
<evidence type="ECO:0000256" key="9">
    <source>
        <dbReference type="ARBA" id="ARBA00022801"/>
    </source>
</evidence>